<keyword evidence="2" id="KW-1185">Reference proteome</keyword>
<evidence type="ECO:0000313" key="2">
    <source>
        <dbReference type="Proteomes" id="UP000823561"/>
    </source>
</evidence>
<reference evidence="1 2" key="1">
    <citation type="submission" date="2020-10" db="EMBL/GenBank/DDBJ databases">
        <title>Chromosome-scale genome assembly of the Allis shad, Alosa alosa.</title>
        <authorList>
            <person name="Margot Z."/>
            <person name="Christophe K."/>
            <person name="Cabau C."/>
            <person name="Louis A."/>
            <person name="Berthelot C."/>
            <person name="Parey E."/>
            <person name="Roest Crollius H."/>
            <person name="Montfort J."/>
            <person name="Robinson-Rechavi M."/>
            <person name="Bucao C."/>
            <person name="Bouchez O."/>
            <person name="Gislard M."/>
            <person name="Lluch J."/>
            <person name="Milhes M."/>
            <person name="Lampietro C."/>
            <person name="Lopez Roques C."/>
            <person name="Donnadieu C."/>
            <person name="Braasch I."/>
            <person name="Desvignes T."/>
            <person name="Postlethwait J."/>
            <person name="Bobe J."/>
            <person name="Guiguen Y."/>
        </authorList>
    </citation>
    <scope>NUCLEOTIDE SEQUENCE [LARGE SCALE GENOMIC DNA]</scope>
    <source>
        <strain evidence="1">M-15738</strain>
        <tissue evidence="1">Blood</tissue>
    </source>
</reference>
<evidence type="ECO:0000313" key="1">
    <source>
        <dbReference type="EMBL" id="KAG5285323.1"/>
    </source>
</evidence>
<comment type="caution">
    <text evidence="1">The sequence shown here is derived from an EMBL/GenBank/DDBJ whole genome shotgun (WGS) entry which is preliminary data.</text>
</comment>
<dbReference type="Proteomes" id="UP000823561">
    <property type="component" value="Chromosome 1"/>
</dbReference>
<dbReference type="EMBL" id="JADWDJ010000001">
    <property type="protein sequence ID" value="KAG5285323.1"/>
    <property type="molecule type" value="Genomic_DNA"/>
</dbReference>
<dbReference type="AlphaFoldDB" id="A0AAV6HD70"/>
<gene>
    <name evidence="1" type="ORF">AALO_G00002130</name>
</gene>
<proteinExistence type="predicted"/>
<organism evidence="1 2">
    <name type="scientific">Alosa alosa</name>
    <name type="common">allis shad</name>
    <dbReference type="NCBI Taxonomy" id="278164"/>
    <lineage>
        <taxon>Eukaryota</taxon>
        <taxon>Metazoa</taxon>
        <taxon>Chordata</taxon>
        <taxon>Craniata</taxon>
        <taxon>Vertebrata</taxon>
        <taxon>Euteleostomi</taxon>
        <taxon>Actinopterygii</taxon>
        <taxon>Neopterygii</taxon>
        <taxon>Teleostei</taxon>
        <taxon>Clupei</taxon>
        <taxon>Clupeiformes</taxon>
        <taxon>Clupeoidei</taxon>
        <taxon>Clupeidae</taxon>
        <taxon>Alosa</taxon>
    </lineage>
</organism>
<protein>
    <submittedName>
        <fullName evidence="1">Uncharacterized protein</fullName>
    </submittedName>
</protein>
<accession>A0AAV6HD70</accession>
<name>A0AAV6HD70_9TELE</name>
<sequence length="79" mass="9013">MRTVNIAISDCSSSLQHSLHSTSRKRHSYSLETGWLSQRKNKHHYPLCEGCSKIKPEDKACSVHTDRSGYNVTWSSHPE</sequence>